<dbReference type="InterPro" id="IPR005025">
    <property type="entry name" value="FMN_Rdtase-like_dom"/>
</dbReference>
<proteinExistence type="predicted"/>
<reference evidence="2 3" key="1">
    <citation type="submission" date="2024-10" db="EMBL/GenBank/DDBJ databases">
        <title>The Natural Products Discovery Center: Release of the First 8490 Sequenced Strains for Exploring Actinobacteria Biosynthetic Diversity.</title>
        <authorList>
            <person name="Kalkreuter E."/>
            <person name="Kautsar S.A."/>
            <person name="Yang D."/>
            <person name="Bader C.D."/>
            <person name="Teijaro C.N."/>
            <person name="Fluegel L."/>
            <person name="Davis C.M."/>
            <person name="Simpson J.R."/>
            <person name="Lauterbach L."/>
            <person name="Steele A.D."/>
            <person name="Gui C."/>
            <person name="Meng S."/>
            <person name="Li G."/>
            <person name="Viehrig K."/>
            <person name="Ye F."/>
            <person name="Su P."/>
            <person name="Kiefer A.F."/>
            <person name="Nichols A."/>
            <person name="Cepeda A.J."/>
            <person name="Yan W."/>
            <person name="Fan B."/>
            <person name="Jiang Y."/>
            <person name="Adhikari A."/>
            <person name="Zheng C.-J."/>
            <person name="Schuster L."/>
            <person name="Cowan T.M."/>
            <person name="Smanski M.J."/>
            <person name="Chevrette M.G."/>
            <person name="De Carvalho L.P.S."/>
            <person name="Shen B."/>
        </authorList>
    </citation>
    <scope>NUCLEOTIDE SEQUENCE [LARGE SCALE GENOMIC DNA]</scope>
    <source>
        <strain evidence="2 3">NPDC004045</strain>
    </source>
</reference>
<dbReference type="SUPFAM" id="SSF52218">
    <property type="entry name" value="Flavoproteins"/>
    <property type="match status" value="1"/>
</dbReference>
<organism evidence="2 3">
    <name type="scientific">Nocardia thailandica</name>
    <dbReference type="NCBI Taxonomy" id="257275"/>
    <lineage>
        <taxon>Bacteria</taxon>
        <taxon>Bacillati</taxon>
        <taxon>Actinomycetota</taxon>
        <taxon>Actinomycetes</taxon>
        <taxon>Mycobacteriales</taxon>
        <taxon>Nocardiaceae</taxon>
        <taxon>Nocardia</taxon>
    </lineage>
</organism>
<dbReference type="InterPro" id="IPR050712">
    <property type="entry name" value="NAD(P)H-dep_reductase"/>
</dbReference>
<sequence>MTPQRVSADEPTTRPDDPLRVAVVIGSAREGRFGPTVAGWFAGRVADRAGLRADLVDVRDRAPGEKLSRADAFVIVTPEYNHSFPGALKILIDDHVTEWHAKPVAFVSYGGISGGLRAVEQLRPVFAELHAVTVRDTVSFAHPWHRFDDAGGLLDPGDAEAAAATLLDRLTWWGAALRTARATHPYGR</sequence>
<comment type="caution">
    <text evidence="2">The sequence shown here is derived from an EMBL/GenBank/DDBJ whole genome shotgun (WGS) entry which is preliminary data.</text>
</comment>
<keyword evidence="2" id="KW-0560">Oxidoreductase</keyword>
<dbReference type="GO" id="GO:0016491">
    <property type="term" value="F:oxidoreductase activity"/>
    <property type="evidence" value="ECO:0007669"/>
    <property type="project" value="UniProtKB-KW"/>
</dbReference>
<dbReference type="InterPro" id="IPR029039">
    <property type="entry name" value="Flavoprotein-like_sf"/>
</dbReference>
<dbReference type="PANTHER" id="PTHR30543">
    <property type="entry name" value="CHROMATE REDUCTASE"/>
    <property type="match status" value="1"/>
</dbReference>
<dbReference type="Proteomes" id="UP001601444">
    <property type="component" value="Unassembled WGS sequence"/>
</dbReference>
<dbReference type="Gene3D" id="3.40.50.360">
    <property type="match status" value="1"/>
</dbReference>
<dbReference type="Pfam" id="PF03358">
    <property type="entry name" value="FMN_red"/>
    <property type="match status" value="1"/>
</dbReference>
<keyword evidence="3" id="KW-1185">Reference proteome</keyword>
<evidence type="ECO:0000259" key="1">
    <source>
        <dbReference type="Pfam" id="PF03358"/>
    </source>
</evidence>
<evidence type="ECO:0000313" key="3">
    <source>
        <dbReference type="Proteomes" id="UP001601444"/>
    </source>
</evidence>
<protein>
    <submittedName>
        <fullName evidence="2">NADPH-dependent FMN reductase</fullName>
        <ecNumber evidence="2">1.-.-.-</ecNumber>
    </submittedName>
</protein>
<dbReference type="PANTHER" id="PTHR30543:SF21">
    <property type="entry name" value="NAD(P)H-DEPENDENT FMN REDUCTASE LOT6"/>
    <property type="match status" value="1"/>
</dbReference>
<evidence type="ECO:0000313" key="2">
    <source>
        <dbReference type="EMBL" id="MFF0546319.1"/>
    </source>
</evidence>
<feature type="domain" description="NADPH-dependent FMN reductase-like" evidence="1">
    <location>
        <begin position="20"/>
        <end position="142"/>
    </location>
</feature>
<gene>
    <name evidence="2" type="ORF">ACFYTF_26140</name>
</gene>
<dbReference type="EMBL" id="JBIAMX010000020">
    <property type="protein sequence ID" value="MFF0546319.1"/>
    <property type="molecule type" value="Genomic_DNA"/>
</dbReference>
<accession>A0ABW6PV94</accession>
<dbReference type="RefSeq" id="WP_043657822.1">
    <property type="nucleotide sequence ID" value="NZ_JBIAMX010000020.1"/>
</dbReference>
<dbReference type="EC" id="1.-.-.-" evidence="2"/>
<name>A0ABW6PV94_9NOCA</name>